<keyword evidence="2" id="KW-1185">Reference proteome</keyword>
<evidence type="ECO:0000313" key="2">
    <source>
        <dbReference type="Proteomes" id="UP001176941"/>
    </source>
</evidence>
<accession>A0ABN9A004</accession>
<gene>
    <name evidence="1" type="ORF">MRATA1EN1_LOCUS27120</name>
</gene>
<proteinExistence type="predicted"/>
<dbReference type="Proteomes" id="UP001176941">
    <property type="component" value="Chromosome 7"/>
</dbReference>
<evidence type="ECO:0000313" key="1">
    <source>
        <dbReference type="EMBL" id="CAI9178158.1"/>
    </source>
</evidence>
<reference evidence="1" key="1">
    <citation type="submission" date="2023-04" db="EMBL/GenBank/DDBJ databases">
        <authorList>
            <consortium name="ELIXIR-Norway"/>
        </authorList>
    </citation>
    <scope>NUCLEOTIDE SEQUENCE [LARGE SCALE GENOMIC DNA]</scope>
</reference>
<dbReference type="EMBL" id="OX459943">
    <property type="protein sequence ID" value="CAI9178158.1"/>
    <property type="molecule type" value="Genomic_DNA"/>
</dbReference>
<protein>
    <submittedName>
        <fullName evidence="1">Uncharacterized protein</fullName>
    </submittedName>
</protein>
<organism evidence="1 2">
    <name type="scientific">Rangifer tarandus platyrhynchus</name>
    <name type="common">Svalbard reindeer</name>
    <dbReference type="NCBI Taxonomy" id="3082113"/>
    <lineage>
        <taxon>Eukaryota</taxon>
        <taxon>Metazoa</taxon>
        <taxon>Chordata</taxon>
        <taxon>Craniata</taxon>
        <taxon>Vertebrata</taxon>
        <taxon>Euteleostomi</taxon>
        <taxon>Mammalia</taxon>
        <taxon>Eutheria</taxon>
        <taxon>Laurasiatheria</taxon>
        <taxon>Artiodactyla</taxon>
        <taxon>Ruminantia</taxon>
        <taxon>Pecora</taxon>
        <taxon>Cervidae</taxon>
        <taxon>Odocoileinae</taxon>
        <taxon>Rangifer</taxon>
    </lineage>
</organism>
<name>A0ABN9A004_RANTA</name>
<sequence length="164" mass="18105">MPPQTLVFQNPRPGKPLYWFPKAAAQVPQTGWDRIAEIYCLIVLEVHFQGVSRVMQPLKPWEKIIPCFSSPPGVVCVCARMRMHMHTCMCVLSSIQLFAILRTVACHAPLSVGFVRQEYWSGLPFPSPGDLPDPGVKPESLASPALVGGFFTSELPGEPTWVGC</sequence>